<organism evidence="5 6">
    <name type="scientific">Patiria miniata</name>
    <name type="common">Bat star</name>
    <name type="synonym">Asterina miniata</name>
    <dbReference type="NCBI Taxonomy" id="46514"/>
    <lineage>
        <taxon>Eukaryota</taxon>
        <taxon>Metazoa</taxon>
        <taxon>Echinodermata</taxon>
        <taxon>Eleutherozoa</taxon>
        <taxon>Asterozoa</taxon>
        <taxon>Asteroidea</taxon>
        <taxon>Valvatacea</taxon>
        <taxon>Valvatida</taxon>
        <taxon>Asterinidae</taxon>
        <taxon>Patiria</taxon>
    </lineage>
</organism>
<dbReference type="Pfam" id="PF11894">
    <property type="entry name" value="Nup192"/>
    <property type="match status" value="1"/>
</dbReference>
<reference evidence="5" key="1">
    <citation type="submission" date="2022-11" db="UniProtKB">
        <authorList>
            <consortium name="EnsemblMetazoa"/>
        </authorList>
    </citation>
    <scope>IDENTIFICATION</scope>
</reference>
<dbReference type="OMA" id="IMAHERE"/>
<keyword evidence="4" id="KW-0539">Nucleus</keyword>
<sequence length="551" mass="62245">MADSKAVNLGSNLWSPFKELLRTVHAALSQKLPDAFYELDAAIRKHKPDFISLLQNPAKNAQHRLQIQKADQTGLVIEGHPGTKTFPKQFIDEALIISDLFDLNEYAAVELLLSGDQQQPHFPGLTRGLVAVLLYYDGRRSIVNALQLLIQSRKGRTWTLELEDEVSDLTTRFTDKLIKDGLMRKVLRLLLETDVEKQMDKLGQARALGDAKHRHEVMEMLKESRSSLAECLFAWACQSAPSRQDTILLITHLRQHASLEGDGTMDNVTLALLMTCLYCLDVGGAVESCPEDRDEMTKQLPVLRDARFLPELHQLIVKDETAWACPGIAAVLRFAWALMLRNVAQQPELEAMQDYIEEDEMIVDDAMKDNVFRFLKDAVVTSKNFHQSEFCPRRLHNLLTDFIVQMPLKVKEMRNRGDEAGRIIMAHEREGVEPPSTLPRHFQDFMKLLGAFYGNDPLGLELPLEYWCTTDPSSSPSASATYVSHPYQRQSPRQASLFKFIRMAGDLLPPSLYVSYIDMLSGLANGEESSRHCFNLLKMNGMGSGKTIARC</sequence>
<dbReference type="Proteomes" id="UP000887568">
    <property type="component" value="Unplaced"/>
</dbReference>
<dbReference type="PANTHER" id="PTHR31344:SF0">
    <property type="entry name" value="NUCLEAR PORE COMPLEX PROTEIN NUP205"/>
    <property type="match status" value="1"/>
</dbReference>
<evidence type="ECO:0000313" key="5">
    <source>
        <dbReference type="EnsemblMetazoa" id="XP_038064790.1"/>
    </source>
</evidence>
<keyword evidence="3" id="KW-0813">Transport</keyword>
<protein>
    <recommendedName>
        <fullName evidence="7">Nuclear pore complex protein Nup205</fullName>
    </recommendedName>
</protein>
<dbReference type="GeneID" id="119735158"/>
<dbReference type="OrthoDB" id="2019644at2759"/>
<keyword evidence="6" id="KW-1185">Reference proteome</keyword>
<evidence type="ECO:0000256" key="2">
    <source>
        <dbReference type="ARBA" id="ARBA00005892"/>
    </source>
</evidence>
<dbReference type="GO" id="GO:0017056">
    <property type="term" value="F:structural constituent of nuclear pore"/>
    <property type="evidence" value="ECO:0007669"/>
    <property type="project" value="TreeGrafter"/>
</dbReference>
<dbReference type="PANTHER" id="PTHR31344">
    <property type="entry name" value="NUCLEAR PORE COMPLEX PROTEIN NUP205"/>
    <property type="match status" value="1"/>
</dbReference>
<evidence type="ECO:0000313" key="6">
    <source>
        <dbReference type="Proteomes" id="UP000887568"/>
    </source>
</evidence>
<dbReference type="GO" id="GO:0044611">
    <property type="term" value="C:nuclear pore inner ring"/>
    <property type="evidence" value="ECO:0007669"/>
    <property type="project" value="TreeGrafter"/>
</dbReference>
<comment type="similarity">
    <text evidence="2">Belongs to the NUP186/NUP192/NUP205 family.</text>
</comment>
<evidence type="ECO:0000256" key="4">
    <source>
        <dbReference type="ARBA" id="ARBA00023242"/>
    </source>
</evidence>
<dbReference type="AlphaFoldDB" id="A0A914ALB4"/>
<dbReference type="GO" id="GO:0006999">
    <property type="term" value="P:nuclear pore organization"/>
    <property type="evidence" value="ECO:0007669"/>
    <property type="project" value="TreeGrafter"/>
</dbReference>
<dbReference type="InterPro" id="IPR021827">
    <property type="entry name" value="Nup186/Nup192/Nup205"/>
</dbReference>
<name>A0A914ALB4_PATMI</name>
<evidence type="ECO:0000256" key="1">
    <source>
        <dbReference type="ARBA" id="ARBA00004123"/>
    </source>
</evidence>
<dbReference type="RefSeq" id="XP_038064790.1">
    <property type="nucleotide sequence ID" value="XM_038208862.1"/>
</dbReference>
<evidence type="ECO:0008006" key="7">
    <source>
        <dbReference type="Google" id="ProtNLM"/>
    </source>
</evidence>
<accession>A0A914ALB4</accession>
<comment type="subcellular location">
    <subcellularLocation>
        <location evidence="1">Nucleus</location>
    </subcellularLocation>
</comment>
<dbReference type="EnsemblMetazoa" id="XM_038208862.1">
    <property type="protein sequence ID" value="XP_038064790.1"/>
    <property type="gene ID" value="LOC119735158"/>
</dbReference>
<proteinExistence type="inferred from homology"/>
<evidence type="ECO:0000256" key="3">
    <source>
        <dbReference type="ARBA" id="ARBA00022448"/>
    </source>
</evidence>